<keyword evidence="1" id="KW-0238">DNA-binding</keyword>
<evidence type="ECO:0000313" key="4">
    <source>
        <dbReference type="Proteomes" id="UP000595349"/>
    </source>
</evidence>
<dbReference type="GO" id="GO:0003677">
    <property type="term" value="F:DNA binding"/>
    <property type="evidence" value="ECO:0007669"/>
    <property type="project" value="UniProtKB-KW"/>
</dbReference>
<dbReference type="Proteomes" id="UP000595349">
    <property type="component" value="Chromosome"/>
</dbReference>
<evidence type="ECO:0000313" key="3">
    <source>
        <dbReference type="EMBL" id="QQK79900.1"/>
    </source>
</evidence>
<dbReference type="KEGG" id="scib:HUG20_08395"/>
<protein>
    <submittedName>
        <fullName evidence="3">Helix-turn-helix transcriptional regulator</fullName>
    </submittedName>
</protein>
<dbReference type="Pfam" id="PF01381">
    <property type="entry name" value="HTH_3"/>
    <property type="match status" value="1"/>
</dbReference>
<dbReference type="EMBL" id="CP054706">
    <property type="protein sequence ID" value="QQK79900.1"/>
    <property type="molecule type" value="Genomic_DNA"/>
</dbReference>
<sequence length="75" mass="8977">MKNNIKHRRKDLQISQEYLAEQMNVSRQSIISIEKGKYNPSLELAYRISKFFGATIEEVFLFEDNHHETTKGRYR</sequence>
<dbReference type="Gene3D" id="1.10.260.40">
    <property type="entry name" value="lambda repressor-like DNA-binding domains"/>
    <property type="match status" value="1"/>
</dbReference>
<dbReference type="CDD" id="cd00093">
    <property type="entry name" value="HTH_XRE"/>
    <property type="match status" value="1"/>
</dbReference>
<organism evidence="3 4">
    <name type="scientific">Salicibibacter cibi</name>
    <dbReference type="NCBI Taxonomy" id="2743001"/>
    <lineage>
        <taxon>Bacteria</taxon>
        <taxon>Bacillati</taxon>
        <taxon>Bacillota</taxon>
        <taxon>Bacilli</taxon>
        <taxon>Bacillales</taxon>
        <taxon>Bacillaceae</taxon>
        <taxon>Salicibibacter</taxon>
    </lineage>
</organism>
<reference evidence="3 4" key="1">
    <citation type="submission" date="2020-06" db="EMBL/GenBank/DDBJ databases">
        <title>Genomic analysis of Salicibibacter sp. NKC21-4.</title>
        <authorList>
            <person name="Oh Y.J."/>
        </authorList>
    </citation>
    <scope>NUCLEOTIDE SEQUENCE [LARGE SCALE GENOMIC DNA]</scope>
    <source>
        <strain evidence="3 4">NKC21-4</strain>
    </source>
</reference>
<evidence type="ECO:0000259" key="2">
    <source>
        <dbReference type="PROSITE" id="PS50943"/>
    </source>
</evidence>
<feature type="domain" description="HTH cro/C1-type" evidence="2">
    <location>
        <begin position="5"/>
        <end position="59"/>
    </location>
</feature>
<accession>A0A7T6ZAX5</accession>
<dbReference type="InterPro" id="IPR010982">
    <property type="entry name" value="Lambda_DNA-bd_dom_sf"/>
</dbReference>
<dbReference type="PROSITE" id="PS50943">
    <property type="entry name" value="HTH_CROC1"/>
    <property type="match status" value="1"/>
</dbReference>
<keyword evidence="4" id="KW-1185">Reference proteome</keyword>
<dbReference type="PANTHER" id="PTHR46558:SF4">
    <property type="entry name" value="DNA-BIDING PHAGE PROTEIN"/>
    <property type="match status" value="1"/>
</dbReference>
<name>A0A7T6ZAX5_9BACI</name>
<dbReference type="AlphaFoldDB" id="A0A7T6ZAX5"/>
<proteinExistence type="predicted"/>
<dbReference type="InterPro" id="IPR001387">
    <property type="entry name" value="Cro/C1-type_HTH"/>
</dbReference>
<dbReference type="PANTHER" id="PTHR46558">
    <property type="entry name" value="TRACRIPTIONAL REGULATORY PROTEIN-RELATED-RELATED"/>
    <property type="match status" value="1"/>
</dbReference>
<dbReference type="SUPFAM" id="SSF47413">
    <property type="entry name" value="lambda repressor-like DNA-binding domains"/>
    <property type="match status" value="1"/>
</dbReference>
<dbReference type="SMART" id="SM00530">
    <property type="entry name" value="HTH_XRE"/>
    <property type="match status" value="1"/>
</dbReference>
<gene>
    <name evidence="3" type="ORF">HUG20_08395</name>
</gene>
<evidence type="ECO:0000256" key="1">
    <source>
        <dbReference type="ARBA" id="ARBA00023125"/>
    </source>
</evidence>
<dbReference type="RefSeq" id="WP_200090066.1">
    <property type="nucleotide sequence ID" value="NZ_CP054706.1"/>
</dbReference>